<organism evidence="9 10">
    <name type="scientific">Roseicitreum antarcticum</name>
    <dbReference type="NCBI Taxonomy" id="564137"/>
    <lineage>
        <taxon>Bacteria</taxon>
        <taxon>Pseudomonadati</taxon>
        <taxon>Pseudomonadota</taxon>
        <taxon>Alphaproteobacteria</taxon>
        <taxon>Rhodobacterales</taxon>
        <taxon>Paracoccaceae</taxon>
        <taxon>Roseicitreum</taxon>
    </lineage>
</organism>
<keyword evidence="9" id="KW-0969">Cilium</keyword>
<dbReference type="Gene3D" id="2.30.330.10">
    <property type="entry name" value="SpoA-like"/>
    <property type="match status" value="1"/>
</dbReference>
<evidence type="ECO:0000256" key="7">
    <source>
        <dbReference type="SAM" id="MobiDB-lite"/>
    </source>
</evidence>
<evidence type="ECO:0000313" key="9">
    <source>
        <dbReference type="EMBL" id="SDX49669.1"/>
    </source>
</evidence>
<evidence type="ECO:0000256" key="6">
    <source>
        <dbReference type="ARBA" id="ARBA00025044"/>
    </source>
</evidence>
<dbReference type="STRING" id="564137.SAMN04488238_10940"/>
<proteinExistence type="predicted"/>
<dbReference type="Pfam" id="PF01052">
    <property type="entry name" value="FliMN_C"/>
    <property type="match status" value="1"/>
</dbReference>
<dbReference type="OrthoDB" id="7824563at2"/>
<dbReference type="Gene3D" id="3.40.1550.10">
    <property type="entry name" value="CheC-like"/>
    <property type="match status" value="1"/>
</dbReference>
<protein>
    <submittedName>
        <fullName evidence="9">Flagellar motor switch protein FliM</fullName>
    </submittedName>
</protein>
<dbReference type="InterPro" id="IPR028976">
    <property type="entry name" value="CheC-like_sf"/>
</dbReference>
<dbReference type="Proteomes" id="UP000198539">
    <property type="component" value="Unassembled WGS sequence"/>
</dbReference>
<dbReference type="GO" id="GO:0005886">
    <property type="term" value="C:plasma membrane"/>
    <property type="evidence" value="ECO:0007669"/>
    <property type="project" value="UniProtKB-SubCell"/>
</dbReference>
<dbReference type="GO" id="GO:0097588">
    <property type="term" value="P:archaeal or bacterial-type flagellum-dependent cell motility"/>
    <property type="evidence" value="ECO:0007669"/>
    <property type="project" value="UniProtKB-KW"/>
</dbReference>
<feature type="region of interest" description="Disordered" evidence="7">
    <location>
        <begin position="1"/>
        <end position="95"/>
    </location>
</feature>
<accession>A0A1H3C830</accession>
<dbReference type="RefSeq" id="WP_092891181.1">
    <property type="nucleotide sequence ID" value="NZ_CP061498.1"/>
</dbReference>
<keyword evidence="3" id="KW-0145">Chemotaxis</keyword>
<keyword evidence="10" id="KW-1185">Reference proteome</keyword>
<dbReference type="GO" id="GO:0006935">
    <property type="term" value="P:chemotaxis"/>
    <property type="evidence" value="ECO:0007669"/>
    <property type="project" value="UniProtKB-KW"/>
</dbReference>
<keyword evidence="9" id="KW-0282">Flagellum</keyword>
<evidence type="ECO:0000256" key="1">
    <source>
        <dbReference type="ARBA" id="ARBA00004202"/>
    </source>
</evidence>
<evidence type="ECO:0000256" key="2">
    <source>
        <dbReference type="ARBA" id="ARBA00022475"/>
    </source>
</evidence>
<feature type="compositionally biased region" description="Low complexity" evidence="7">
    <location>
        <begin position="39"/>
        <end position="49"/>
    </location>
</feature>
<dbReference type="SUPFAM" id="SSF101801">
    <property type="entry name" value="Surface presentation of antigens (SPOA)"/>
    <property type="match status" value="1"/>
</dbReference>
<dbReference type="InterPro" id="IPR036429">
    <property type="entry name" value="SpoA-like_sf"/>
</dbReference>
<evidence type="ECO:0000256" key="5">
    <source>
        <dbReference type="ARBA" id="ARBA00023136"/>
    </source>
</evidence>
<keyword evidence="2" id="KW-1003">Cell membrane</keyword>
<comment type="subcellular location">
    <subcellularLocation>
        <location evidence="1">Cell membrane</location>
        <topology evidence="1">Peripheral membrane protein</topology>
    </subcellularLocation>
</comment>
<keyword evidence="5" id="KW-0472">Membrane</keyword>
<evidence type="ECO:0000256" key="4">
    <source>
        <dbReference type="ARBA" id="ARBA00022779"/>
    </source>
</evidence>
<dbReference type="InterPro" id="IPR001543">
    <property type="entry name" value="FliN-like_C"/>
</dbReference>
<comment type="function">
    <text evidence="6">FliM is one of three proteins (FliG, FliN, FliM) that forms the rotor-mounted switch complex (C ring), located at the base of the basal body. This complex interacts with the CheY and CheZ chemotaxis proteins, in addition to contacting components of the motor that determine the direction of flagellar rotation.</text>
</comment>
<feature type="compositionally biased region" description="Low complexity" evidence="7">
    <location>
        <begin position="171"/>
        <end position="202"/>
    </location>
</feature>
<evidence type="ECO:0000256" key="3">
    <source>
        <dbReference type="ARBA" id="ARBA00022500"/>
    </source>
</evidence>
<feature type="region of interest" description="Disordered" evidence="7">
    <location>
        <begin position="171"/>
        <end position="204"/>
    </location>
</feature>
<feature type="domain" description="Flagellar motor switch protein FliN-like C-terminal" evidence="8">
    <location>
        <begin position="433"/>
        <end position="503"/>
    </location>
</feature>
<evidence type="ECO:0000313" key="10">
    <source>
        <dbReference type="Proteomes" id="UP000198539"/>
    </source>
</evidence>
<reference evidence="9 10" key="1">
    <citation type="submission" date="2016-10" db="EMBL/GenBank/DDBJ databases">
        <authorList>
            <person name="de Groot N.N."/>
        </authorList>
    </citation>
    <scope>NUCLEOTIDE SEQUENCE [LARGE SCALE GENOMIC DNA]</scope>
    <source>
        <strain evidence="9 10">CGMCC 1.8894</strain>
    </source>
</reference>
<keyword evidence="4" id="KW-0283">Flagellar rotation</keyword>
<evidence type="ECO:0000259" key="8">
    <source>
        <dbReference type="Pfam" id="PF01052"/>
    </source>
</evidence>
<keyword evidence="9" id="KW-0966">Cell projection</keyword>
<dbReference type="EMBL" id="FNOM01000009">
    <property type="protein sequence ID" value="SDX49669.1"/>
    <property type="molecule type" value="Genomic_DNA"/>
</dbReference>
<name>A0A1H3C830_9RHOB</name>
<dbReference type="AlphaFoldDB" id="A0A1H3C830"/>
<feature type="region of interest" description="Disordered" evidence="7">
    <location>
        <begin position="507"/>
        <end position="539"/>
    </location>
</feature>
<gene>
    <name evidence="9" type="ORF">SAMN04488238_10940</name>
</gene>
<sequence length="539" mass="54535">MVQDNDDGVAGPGTDRPTATDADKDGPAPGGAAVDRRAGAAGMRAAPEPGAAPDPAPGADAGADTSEGADTGIADGFATGPGDSGADPAEGGFADSAVGDAGFDAAQGFAASTAGDASSANAAGTAGDARAAGDAADGTAGDLAGNTAADIATEAASETFSAAGADAMRTTGASTAGGAAPDGSARTGTGAPPRAAAPRGTGVLHRRLIRRRPAVAEPEPFPISFDLPDPDAPMRRIVRLAMSKAVHLACKMSVSVRDPGVTTVSLSEVIEKLSPGMLLTVIEGPDDRLGLLAMDAGLLAACLEMLTTGRVAPGEIAPRKPTFTDATLVSPILDQFLQLLEAGLVNMPQADVMGGFRFASFMDDPRPLSLMLEDQEYQLISAALEIGEGGRHGQWLCAIPDRPMQMPMFDFDPGDSFTATPPPMEHTPSLSQQVMVCETRLDAVLLRRSLTLAEVLDFRPGTVLELPMSALEEISLLSLDRHVVAKGRLGQSKGARAVRITAIPFSDTGPQGAAAPPPPEMGGTASNLIGAGSDADPVY</sequence>